<dbReference type="GeneID" id="95417190"/>
<dbReference type="SUPFAM" id="SSF51182">
    <property type="entry name" value="RmlC-like cupins"/>
    <property type="match status" value="1"/>
</dbReference>
<sequence>MPDNIFTDIPEAARNGEGETFEELLTRPGIRIERIISTGQASPTGFWYCQTHDEWILILQGSAGLRFDTETDVRILKAGDFVNIPSLCRHRVEWTEQNGTTIWLAIHYGEKTLNEAGEAE</sequence>
<proteinExistence type="predicted"/>
<dbReference type="Proteomes" id="UP000007257">
    <property type="component" value="Chromosome"/>
</dbReference>
<dbReference type="EMBL" id="CP002505">
    <property type="protein sequence ID" value="ADW73807.1"/>
    <property type="molecule type" value="Genomic_DNA"/>
</dbReference>
<organism evidence="1 2">
    <name type="scientific">Rahnella sp. (strain Y9602)</name>
    <dbReference type="NCBI Taxonomy" id="2703885"/>
    <lineage>
        <taxon>Bacteria</taxon>
        <taxon>Pseudomonadati</taxon>
        <taxon>Pseudomonadota</taxon>
        <taxon>Gammaproteobacteria</taxon>
        <taxon>Enterobacterales</taxon>
        <taxon>Yersiniaceae</taxon>
        <taxon>Rahnella</taxon>
    </lineage>
</organism>
<dbReference type="eggNOG" id="COG1917">
    <property type="taxonomic scope" value="Bacteria"/>
</dbReference>
<dbReference type="InterPro" id="IPR014710">
    <property type="entry name" value="RmlC-like_jellyroll"/>
</dbReference>
<reference evidence="1 2" key="2">
    <citation type="journal article" date="2012" name="J. Bacteriol.">
        <title>Complete Genome Sequence of Rahnella sp. Strain Y9602, a Gammaproteobacterium Isolate from Metal- and Radionuclide-Contaminated Soil.</title>
        <authorList>
            <person name="Martinez R.J."/>
            <person name="Bruce D."/>
            <person name="Detter C."/>
            <person name="Goodwin L.A."/>
            <person name="Han J."/>
            <person name="Han C.S."/>
            <person name="Held B."/>
            <person name="Land M.L."/>
            <person name="Mikhailova N."/>
            <person name="Nolan M."/>
            <person name="Pennacchio L."/>
            <person name="Pitluck S."/>
            <person name="Tapia R."/>
            <person name="Woyke T."/>
            <person name="Sobecky P.A."/>
        </authorList>
    </citation>
    <scope>NUCLEOTIDE SEQUENCE [LARGE SCALE GENOMIC DNA]</scope>
    <source>
        <strain evidence="1 2">Y9602</strain>
    </source>
</reference>
<dbReference type="KEGG" id="rah:Rahaq_2197"/>
<protein>
    <submittedName>
        <fullName evidence="1">Uncharacterized protein</fullName>
    </submittedName>
</protein>
<evidence type="ECO:0000313" key="2">
    <source>
        <dbReference type="Proteomes" id="UP000007257"/>
    </source>
</evidence>
<dbReference type="RefSeq" id="WP_013575508.1">
    <property type="nucleotide sequence ID" value="NC_015061.1"/>
</dbReference>
<reference evidence="2" key="1">
    <citation type="submission" date="2011-01" db="EMBL/GenBank/DDBJ databases">
        <title>Complete sequence of chromosome of Rahnella sp. Y9602.</title>
        <authorList>
            <consortium name="US DOE Joint Genome Institute"/>
            <person name="Lucas S."/>
            <person name="Copeland A."/>
            <person name="Lapidus A."/>
            <person name="Cheng J.-F."/>
            <person name="Goodwin L."/>
            <person name="Pitluck S."/>
            <person name="Lu M."/>
            <person name="Detter J.C."/>
            <person name="Han C."/>
            <person name="Tapia R."/>
            <person name="Land M."/>
            <person name="Hauser L."/>
            <person name="Kyrpides N."/>
            <person name="Ivanova N."/>
            <person name="Ovchinnikova G."/>
            <person name="Pagani I."/>
            <person name="Sobecky P.A."/>
            <person name="Martinez R.J."/>
            <person name="Woyke T."/>
        </authorList>
    </citation>
    <scope>NUCLEOTIDE SEQUENCE [LARGE SCALE GENOMIC DNA]</scope>
    <source>
        <strain evidence="2">Y9602</strain>
    </source>
</reference>
<dbReference type="AlphaFoldDB" id="A0A0H3FFS7"/>
<dbReference type="InterPro" id="IPR011051">
    <property type="entry name" value="RmlC_Cupin_sf"/>
</dbReference>
<dbReference type="HOGENOM" id="CLU_147397_0_1_6"/>
<accession>A0A0H3FFS7</accession>
<dbReference type="OrthoDB" id="9798585at2"/>
<dbReference type="CDD" id="cd06981">
    <property type="entry name" value="cupin_reut_a1446"/>
    <property type="match status" value="1"/>
</dbReference>
<evidence type="ECO:0000313" key="1">
    <source>
        <dbReference type="EMBL" id="ADW73807.1"/>
    </source>
</evidence>
<dbReference type="Gene3D" id="2.60.120.10">
    <property type="entry name" value="Jelly Rolls"/>
    <property type="match status" value="1"/>
</dbReference>
<gene>
    <name evidence="1" type="ordered locus">Rahaq_2197</name>
</gene>
<name>A0A0H3FFS7_RAHSY</name>